<reference evidence="2" key="1">
    <citation type="journal article" date="2020" name="bioRxiv">
        <title>Comparative genomics of Chlamydomonas.</title>
        <authorList>
            <person name="Craig R.J."/>
            <person name="Hasan A.R."/>
            <person name="Ness R.W."/>
            <person name="Keightley P.D."/>
        </authorList>
    </citation>
    <scope>NUCLEOTIDE SEQUENCE</scope>
    <source>
        <strain evidence="2">SAG 7.73</strain>
    </source>
</reference>
<dbReference type="InterPro" id="IPR029068">
    <property type="entry name" value="Glyas_Bleomycin-R_OHBP_Dase"/>
</dbReference>
<evidence type="ECO:0000313" key="2">
    <source>
        <dbReference type="EMBL" id="KAG2433880.1"/>
    </source>
</evidence>
<dbReference type="EMBL" id="JAEHOC010000018">
    <property type="protein sequence ID" value="KAG2433880.1"/>
    <property type="molecule type" value="Genomic_DNA"/>
</dbReference>
<organism evidence="2 3">
    <name type="scientific">Chlamydomonas incerta</name>
    <dbReference type="NCBI Taxonomy" id="51695"/>
    <lineage>
        <taxon>Eukaryota</taxon>
        <taxon>Viridiplantae</taxon>
        <taxon>Chlorophyta</taxon>
        <taxon>core chlorophytes</taxon>
        <taxon>Chlorophyceae</taxon>
        <taxon>CS clade</taxon>
        <taxon>Chlamydomonadales</taxon>
        <taxon>Chlamydomonadaceae</taxon>
        <taxon>Chlamydomonas</taxon>
    </lineage>
</organism>
<evidence type="ECO:0000259" key="1">
    <source>
        <dbReference type="PROSITE" id="PS51819"/>
    </source>
</evidence>
<keyword evidence="3" id="KW-1185">Reference proteome</keyword>
<dbReference type="PROSITE" id="PS51819">
    <property type="entry name" value="VOC"/>
    <property type="match status" value="1"/>
</dbReference>
<sequence length="143" mass="15805">MSCPFHIAFPVRDVDEARAFYGGVLGCPEGRSAATWVDFNLFGHQIVAHLVKGYHGSSAHNAVDGDPVPVPHFGAALSVEQFHALAEQLKAKDVKFVIEPHLRFQGKPGEQWTMFFYDPSGNALEFKAMTNPNNLFAKYVVTE</sequence>
<dbReference type="CDD" id="cd08357">
    <property type="entry name" value="VOC_like"/>
    <property type="match status" value="1"/>
</dbReference>
<name>A0A835T980_CHLIN</name>
<feature type="domain" description="VOC" evidence="1">
    <location>
        <begin position="3"/>
        <end position="129"/>
    </location>
</feature>
<dbReference type="OrthoDB" id="2580091at2759"/>
<dbReference type="PANTHER" id="PTHR39434:SF1">
    <property type="entry name" value="VOC DOMAIN-CONTAINING PROTEIN"/>
    <property type="match status" value="1"/>
</dbReference>
<protein>
    <recommendedName>
        <fullName evidence="1">VOC domain-containing protein</fullName>
    </recommendedName>
</protein>
<dbReference type="Proteomes" id="UP000650467">
    <property type="component" value="Unassembled WGS sequence"/>
</dbReference>
<comment type="caution">
    <text evidence="2">The sequence shown here is derived from an EMBL/GenBank/DDBJ whole genome shotgun (WGS) entry which is preliminary data.</text>
</comment>
<dbReference type="PANTHER" id="PTHR39434">
    <property type="match status" value="1"/>
</dbReference>
<accession>A0A835T980</accession>
<dbReference type="InterPro" id="IPR004360">
    <property type="entry name" value="Glyas_Fos-R_dOase_dom"/>
</dbReference>
<evidence type="ECO:0000313" key="3">
    <source>
        <dbReference type="Proteomes" id="UP000650467"/>
    </source>
</evidence>
<dbReference type="SUPFAM" id="SSF54593">
    <property type="entry name" value="Glyoxalase/Bleomycin resistance protein/Dihydroxybiphenyl dioxygenase"/>
    <property type="match status" value="1"/>
</dbReference>
<proteinExistence type="predicted"/>
<dbReference type="Pfam" id="PF00903">
    <property type="entry name" value="Glyoxalase"/>
    <property type="match status" value="1"/>
</dbReference>
<gene>
    <name evidence="2" type="ORF">HXX76_008233</name>
</gene>
<dbReference type="AlphaFoldDB" id="A0A835T980"/>
<dbReference type="InterPro" id="IPR037523">
    <property type="entry name" value="VOC_core"/>
</dbReference>
<dbReference type="Gene3D" id="3.10.180.10">
    <property type="entry name" value="2,3-Dihydroxybiphenyl 1,2-Dioxygenase, domain 1"/>
    <property type="match status" value="1"/>
</dbReference>